<proteinExistence type="predicted"/>
<evidence type="ECO:0000313" key="2">
    <source>
        <dbReference type="Proteomes" id="UP001295444"/>
    </source>
</evidence>
<protein>
    <submittedName>
        <fullName evidence="1">Uncharacterized protein</fullName>
    </submittedName>
</protein>
<name>A0AAD1S7P6_PELCU</name>
<sequence length="103" mass="11892">VTRNTLLWRRSRQPLLQLLRANEVPYLWGQPRTVLITTLGTTHCAETYQALEDILKKLRIDPPSTEERRSLSTIDLARIREFMPWTAPHRCCNLAGSQPSHEG</sequence>
<accession>A0AAD1S7P6</accession>
<dbReference type="Proteomes" id="UP001295444">
    <property type="component" value="Chromosome 05"/>
</dbReference>
<reference evidence="1" key="1">
    <citation type="submission" date="2022-03" db="EMBL/GenBank/DDBJ databases">
        <authorList>
            <person name="Alioto T."/>
            <person name="Alioto T."/>
            <person name="Gomez Garrido J."/>
        </authorList>
    </citation>
    <scope>NUCLEOTIDE SEQUENCE</scope>
</reference>
<dbReference type="AlphaFoldDB" id="A0AAD1S7P6"/>
<keyword evidence="2" id="KW-1185">Reference proteome</keyword>
<evidence type="ECO:0000313" key="1">
    <source>
        <dbReference type="EMBL" id="CAH2294379.1"/>
    </source>
</evidence>
<dbReference type="EMBL" id="OW240916">
    <property type="protein sequence ID" value="CAH2294379.1"/>
    <property type="molecule type" value="Genomic_DNA"/>
</dbReference>
<organism evidence="1 2">
    <name type="scientific">Pelobates cultripes</name>
    <name type="common">Western spadefoot toad</name>
    <dbReference type="NCBI Taxonomy" id="61616"/>
    <lineage>
        <taxon>Eukaryota</taxon>
        <taxon>Metazoa</taxon>
        <taxon>Chordata</taxon>
        <taxon>Craniata</taxon>
        <taxon>Vertebrata</taxon>
        <taxon>Euteleostomi</taxon>
        <taxon>Amphibia</taxon>
        <taxon>Batrachia</taxon>
        <taxon>Anura</taxon>
        <taxon>Pelobatoidea</taxon>
        <taxon>Pelobatidae</taxon>
        <taxon>Pelobates</taxon>
    </lineage>
</organism>
<feature type="non-terminal residue" evidence="1">
    <location>
        <position position="1"/>
    </location>
</feature>
<gene>
    <name evidence="1" type="ORF">PECUL_23A039399</name>
</gene>